<evidence type="ECO:0000256" key="1">
    <source>
        <dbReference type="SAM" id="Phobius"/>
    </source>
</evidence>
<dbReference type="OMA" id="CPYLIYK"/>
<name>A0A8R1TRP3_ONCVO</name>
<reference evidence="2" key="2">
    <citation type="submission" date="2022-06" db="UniProtKB">
        <authorList>
            <consortium name="EnsemblMetazoa"/>
        </authorList>
    </citation>
    <scope>IDENTIFICATION</scope>
</reference>
<accession>A0A8R1TRP3</accession>
<keyword evidence="1" id="KW-0472">Membrane</keyword>
<feature type="transmembrane region" description="Helical" evidence="1">
    <location>
        <begin position="79"/>
        <end position="101"/>
    </location>
</feature>
<dbReference type="Proteomes" id="UP000024404">
    <property type="component" value="Unassembled WGS sequence"/>
</dbReference>
<keyword evidence="1" id="KW-1133">Transmembrane helix</keyword>
<keyword evidence="1" id="KW-0812">Transmembrane</keyword>
<keyword evidence="3" id="KW-1185">Reference proteome</keyword>
<reference evidence="3" key="1">
    <citation type="submission" date="2013-10" db="EMBL/GenBank/DDBJ databases">
        <title>Genome sequencing of Onchocerca volvulus.</title>
        <authorList>
            <person name="Cotton J."/>
            <person name="Tsai J."/>
            <person name="Stanley E."/>
            <person name="Tracey A."/>
            <person name="Holroyd N."/>
            <person name="Lustigman S."/>
            <person name="Berriman M."/>
        </authorList>
    </citation>
    <scope>NUCLEOTIDE SEQUENCE</scope>
</reference>
<feature type="transmembrane region" description="Helical" evidence="1">
    <location>
        <begin position="52"/>
        <end position="72"/>
    </location>
</feature>
<evidence type="ECO:0000313" key="2">
    <source>
        <dbReference type="EnsemblMetazoa" id="OVOC2974.1"/>
    </source>
</evidence>
<evidence type="ECO:0000313" key="3">
    <source>
        <dbReference type="Proteomes" id="UP000024404"/>
    </source>
</evidence>
<protein>
    <submittedName>
        <fullName evidence="2">Uncharacterized protein</fullName>
    </submittedName>
</protein>
<feature type="transmembrane region" description="Helical" evidence="1">
    <location>
        <begin position="177"/>
        <end position="196"/>
    </location>
</feature>
<feature type="transmembrane region" description="Helical" evidence="1">
    <location>
        <begin position="15"/>
        <end position="40"/>
    </location>
</feature>
<organism evidence="2 3">
    <name type="scientific">Onchocerca volvulus</name>
    <dbReference type="NCBI Taxonomy" id="6282"/>
    <lineage>
        <taxon>Eukaryota</taxon>
        <taxon>Metazoa</taxon>
        <taxon>Ecdysozoa</taxon>
        <taxon>Nematoda</taxon>
        <taxon>Chromadorea</taxon>
        <taxon>Rhabditida</taxon>
        <taxon>Spirurina</taxon>
        <taxon>Spiruromorpha</taxon>
        <taxon>Filarioidea</taxon>
        <taxon>Onchocercidae</taxon>
        <taxon>Onchocerca</taxon>
    </lineage>
</organism>
<dbReference type="AlphaFoldDB" id="A0A8R1TRP3"/>
<sequence>MIFLQEIYNNYKIHLLWNLFLISTGIIYVLFISSPLSALWFRYSIYAANSKILLQAYSVSMQIFFLVVTLFYRKKYIDILFLIPLDMQYYNIVLAMIVLFAQMLRFEDGKTFIGSVASCSQTIGLSKNLLHQAVKRKVIDFIPFGTVIFREKFTPKLKFKNFIVLNIFLPFHYTLQIANGAFMIMNSSLLLMFFIYPTKEPKTKPIIYDTLLFHHQSCNKQLIND</sequence>
<proteinExistence type="predicted"/>
<dbReference type="EMBL" id="CMVM020000076">
    <property type="status" value="NOT_ANNOTATED_CDS"/>
    <property type="molecule type" value="Genomic_DNA"/>
</dbReference>
<dbReference type="EnsemblMetazoa" id="OVOC2974.1">
    <property type="protein sequence ID" value="OVOC2974.1"/>
    <property type="gene ID" value="WBGene00239783"/>
</dbReference>